<feature type="transmembrane region" description="Helical" evidence="5">
    <location>
        <begin position="322"/>
        <end position="342"/>
    </location>
</feature>
<sequence length="386" mass="43953">MNNSDLNANFTNHSGRNESAFSDYYYYYYADEPYSVKMPSQHVPVLAIVFPLIGLLTILANGIVIFVFCKQKLKTPTSVLLIELAIADSLVCIPIVVLHIYIYSLGNHQTYLLYGWCITHHVGYIMQQIFRSTANWLTAMLGLQRCIAVSWPFRAQRICTIKMSVISFFVFVIGSSAVYVNEAISIEIKPLTINESLPRGCIRNIPAWYMENIIDLRMSVMMYYIFNGFLTRFLPCIVLLLTTVSLIRSLCFRSNGMGKSIQESYSSKSKLRRTNILVLVILFVFLVAELQDAIAFCIYSYELAADRPRSVLPEGADDLWDIYGMVVTLVGYQCIFWIFFVMSSQFRAALKQVFCRCTCKNKLSRDDSVRVSFIRSSTRSGNSGAH</sequence>
<evidence type="ECO:0000256" key="1">
    <source>
        <dbReference type="ARBA" id="ARBA00004370"/>
    </source>
</evidence>
<dbReference type="SUPFAM" id="SSF81321">
    <property type="entry name" value="Family A G protein-coupled receptor-like"/>
    <property type="match status" value="1"/>
</dbReference>
<evidence type="ECO:0000313" key="7">
    <source>
        <dbReference type="EMBL" id="VDI29010.1"/>
    </source>
</evidence>
<keyword evidence="2 5" id="KW-0812">Transmembrane</keyword>
<dbReference type="InterPro" id="IPR000276">
    <property type="entry name" value="GPCR_Rhodpsn"/>
</dbReference>
<dbReference type="EMBL" id="UYJE01004553">
    <property type="protein sequence ID" value="VDI29010.1"/>
    <property type="molecule type" value="Genomic_DNA"/>
</dbReference>
<dbReference type="GO" id="GO:0008528">
    <property type="term" value="F:G protein-coupled peptide receptor activity"/>
    <property type="evidence" value="ECO:0007669"/>
    <property type="project" value="InterPro"/>
</dbReference>
<comment type="caution">
    <text evidence="7">The sequence shown here is derived from an EMBL/GenBank/DDBJ whole genome shotgun (WGS) entry which is preliminary data.</text>
</comment>
<dbReference type="Pfam" id="PF10324">
    <property type="entry name" value="7TM_GPCR_Srw"/>
    <property type="match status" value="1"/>
</dbReference>
<feature type="transmembrane region" description="Helical" evidence="5">
    <location>
        <begin position="45"/>
        <end position="68"/>
    </location>
</feature>
<dbReference type="PROSITE" id="PS50262">
    <property type="entry name" value="G_PROTEIN_RECEP_F1_2"/>
    <property type="match status" value="1"/>
</dbReference>
<feature type="domain" description="G-protein coupled receptors family 1 profile" evidence="6">
    <location>
        <begin position="60"/>
        <end position="287"/>
    </location>
</feature>
<dbReference type="PRINTS" id="PR00237">
    <property type="entry name" value="GPCRRHODOPSN"/>
</dbReference>
<keyword evidence="3 5" id="KW-1133">Transmembrane helix</keyword>
<feature type="transmembrane region" description="Helical" evidence="5">
    <location>
        <begin position="276"/>
        <end position="302"/>
    </location>
</feature>
<dbReference type="InterPro" id="IPR017452">
    <property type="entry name" value="GPCR_Rhodpsn_7TM"/>
</dbReference>
<protein>
    <recommendedName>
        <fullName evidence="6">G-protein coupled receptors family 1 profile domain-containing protein</fullName>
    </recommendedName>
</protein>
<name>A0A8B6E6Y9_MYTGA</name>
<gene>
    <name evidence="7" type="ORF">MGAL_10B014204</name>
</gene>
<dbReference type="PANTHER" id="PTHR47023:SF1">
    <property type="entry name" value="SEX PEPTIDE RECEPTOR"/>
    <property type="match status" value="1"/>
</dbReference>
<organism evidence="7 8">
    <name type="scientific">Mytilus galloprovincialis</name>
    <name type="common">Mediterranean mussel</name>
    <dbReference type="NCBI Taxonomy" id="29158"/>
    <lineage>
        <taxon>Eukaryota</taxon>
        <taxon>Metazoa</taxon>
        <taxon>Spiralia</taxon>
        <taxon>Lophotrochozoa</taxon>
        <taxon>Mollusca</taxon>
        <taxon>Bivalvia</taxon>
        <taxon>Autobranchia</taxon>
        <taxon>Pteriomorphia</taxon>
        <taxon>Mytilida</taxon>
        <taxon>Mytiloidea</taxon>
        <taxon>Mytilidae</taxon>
        <taxon>Mytilinae</taxon>
        <taxon>Mytilus</taxon>
    </lineage>
</organism>
<dbReference type="OrthoDB" id="6101772at2759"/>
<evidence type="ECO:0000313" key="8">
    <source>
        <dbReference type="Proteomes" id="UP000596742"/>
    </source>
</evidence>
<dbReference type="GO" id="GO:0016020">
    <property type="term" value="C:membrane"/>
    <property type="evidence" value="ECO:0007669"/>
    <property type="project" value="UniProtKB-SubCell"/>
</dbReference>
<keyword evidence="4 5" id="KW-0472">Membrane</keyword>
<dbReference type="InterPro" id="IPR053071">
    <property type="entry name" value="GPCR1-related_rcpt"/>
</dbReference>
<evidence type="ECO:0000256" key="4">
    <source>
        <dbReference type="ARBA" id="ARBA00023136"/>
    </source>
</evidence>
<proteinExistence type="predicted"/>
<reference evidence="7" key="1">
    <citation type="submission" date="2018-11" db="EMBL/GenBank/DDBJ databases">
        <authorList>
            <person name="Alioto T."/>
            <person name="Alioto T."/>
        </authorList>
    </citation>
    <scope>NUCLEOTIDE SEQUENCE</scope>
</reference>
<dbReference type="AlphaFoldDB" id="A0A8B6E6Y9"/>
<dbReference type="PANTHER" id="PTHR47023">
    <property type="entry name" value="SEX PEPTIDE RECEPTOR"/>
    <property type="match status" value="1"/>
</dbReference>
<feature type="transmembrane region" description="Helical" evidence="5">
    <location>
        <begin position="224"/>
        <end position="247"/>
    </location>
</feature>
<accession>A0A8B6E6Y9</accession>
<dbReference type="Gene3D" id="1.20.1070.10">
    <property type="entry name" value="Rhodopsin 7-helix transmembrane proteins"/>
    <property type="match status" value="1"/>
</dbReference>
<evidence type="ECO:0000256" key="3">
    <source>
        <dbReference type="ARBA" id="ARBA00022989"/>
    </source>
</evidence>
<dbReference type="CDD" id="cd14978">
    <property type="entry name" value="7tmA_FMRFamide_R-like"/>
    <property type="match status" value="1"/>
</dbReference>
<evidence type="ECO:0000256" key="5">
    <source>
        <dbReference type="SAM" id="Phobius"/>
    </source>
</evidence>
<dbReference type="Proteomes" id="UP000596742">
    <property type="component" value="Unassembled WGS sequence"/>
</dbReference>
<keyword evidence="8" id="KW-1185">Reference proteome</keyword>
<feature type="transmembrane region" description="Helical" evidence="5">
    <location>
        <begin position="80"/>
        <end position="103"/>
    </location>
</feature>
<dbReference type="InterPro" id="IPR019427">
    <property type="entry name" value="7TM_GPCR_serpentine_rcpt_Srw"/>
</dbReference>
<comment type="subcellular location">
    <subcellularLocation>
        <location evidence="1">Membrane</location>
    </subcellularLocation>
</comment>
<evidence type="ECO:0000259" key="6">
    <source>
        <dbReference type="PROSITE" id="PS50262"/>
    </source>
</evidence>
<evidence type="ECO:0000256" key="2">
    <source>
        <dbReference type="ARBA" id="ARBA00022692"/>
    </source>
</evidence>
<feature type="transmembrane region" description="Helical" evidence="5">
    <location>
        <begin position="165"/>
        <end position="186"/>
    </location>
</feature>